<dbReference type="PATRIC" id="fig|1618425.3.peg.263"/>
<dbReference type="InterPro" id="IPR052341">
    <property type="entry name" value="LOG_family_nucleotidases"/>
</dbReference>
<sequence length="217" mass="24086">METLLKIWRKLDNHLETEKAPSISQVAIFGFADAKPGDKVYHAAFEVASALAKAGYTVVDGGGPGVMEAASRGAKVAGGKVVGVTFYPDPGDGVDNFEGRDPNNPIDKEIKTESYVERTLTLMKEGQVYVIFNGASGTMSEFAMAWGLARLYFGHHKPLILYGKFWKKIMKALKNNLLLRPEEARVYKIVDSPREVLKAIREFEKEISRGEHKHLET</sequence>
<evidence type="ECO:0000313" key="2">
    <source>
        <dbReference type="Proteomes" id="UP000034785"/>
    </source>
</evidence>
<name>A0A0G1DJ53_9BACT</name>
<evidence type="ECO:0000313" key="1">
    <source>
        <dbReference type="EMBL" id="KKS70846.1"/>
    </source>
</evidence>
<comment type="caution">
    <text evidence="1">The sequence shown here is derived from an EMBL/GenBank/DDBJ whole genome shotgun (WGS) entry which is preliminary data.</text>
</comment>
<dbReference type="EMBL" id="LCEJ01000011">
    <property type="protein sequence ID" value="KKS70846.1"/>
    <property type="molecule type" value="Genomic_DNA"/>
</dbReference>
<protein>
    <recommendedName>
        <fullName evidence="3">Rossmann fold nucleotide-binding protein</fullName>
    </recommendedName>
</protein>
<dbReference type="Pfam" id="PF18306">
    <property type="entry name" value="LDcluster4"/>
    <property type="match status" value="1"/>
</dbReference>
<dbReference type="SUPFAM" id="SSF102405">
    <property type="entry name" value="MCP/YpsA-like"/>
    <property type="match status" value="1"/>
</dbReference>
<evidence type="ECO:0008006" key="3">
    <source>
        <dbReference type="Google" id="ProtNLM"/>
    </source>
</evidence>
<organism evidence="1 2">
    <name type="scientific">Candidatus Daviesbacteria bacterium GW2011_GWA2_42_7</name>
    <dbReference type="NCBI Taxonomy" id="1618425"/>
    <lineage>
        <taxon>Bacteria</taxon>
        <taxon>Candidatus Daviesiibacteriota</taxon>
    </lineage>
</organism>
<accession>A0A0G1DJ53</accession>
<dbReference type="GO" id="GO:0005829">
    <property type="term" value="C:cytosol"/>
    <property type="evidence" value="ECO:0007669"/>
    <property type="project" value="TreeGrafter"/>
</dbReference>
<gene>
    <name evidence="1" type="ORF">UV41_C0011G0008</name>
</gene>
<dbReference type="PANTHER" id="PTHR43393:SF3">
    <property type="entry name" value="LYSINE DECARBOXYLASE-LIKE PROTEIN"/>
    <property type="match status" value="1"/>
</dbReference>
<proteinExistence type="predicted"/>
<dbReference type="PANTHER" id="PTHR43393">
    <property type="entry name" value="CYTOKININ RIBOSIDE 5'-MONOPHOSPHATE PHOSPHORIBOHYDROLASE"/>
    <property type="match status" value="1"/>
</dbReference>
<dbReference type="InterPro" id="IPR041164">
    <property type="entry name" value="LDcluster4"/>
</dbReference>
<dbReference type="AlphaFoldDB" id="A0A0G1DJ53"/>
<dbReference type="Proteomes" id="UP000034785">
    <property type="component" value="Unassembled WGS sequence"/>
</dbReference>
<reference evidence="1 2" key="1">
    <citation type="journal article" date="2015" name="Nature">
        <title>rRNA introns, odd ribosomes, and small enigmatic genomes across a large radiation of phyla.</title>
        <authorList>
            <person name="Brown C.T."/>
            <person name="Hug L.A."/>
            <person name="Thomas B.C."/>
            <person name="Sharon I."/>
            <person name="Castelle C.J."/>
            <person name="Singh A."/>
            <person name="Wilkins M.J."/>
            <person name="Williams K.H."/>
            <person name="Banfield J.F."/>
        </authorList>
    </citation>
    <scope>NUCLEOTIDE SEQUENCE [LARGE SCALE GENOMIC DNA]</scope>
</reference>
<dbReference type="Gene3D" id="3.40.50.450">
    <property type="match status" value="1"/>
</dbReference>